<evidence type="ECO:0000259" key="2">
    <source>
        <dbReference type="PROSITE" id="PS50846"/>
    </source>
</evidence>
<reference evidence="3" key="1">
    <citation type="submission" date="2022-09" db="EMBL/GenBank/DDBJ databases">
        <title>Maribacter litopenaei sp. nov., isolated from the intestinal tract of the Pacific White Shrimp, Litopenaeus vannamei.</title>
        <authorList>
            <person name="Kim S.Y."/>
            <person name="Hwang C.Y."/>
        </authorList>
    </citation>
    <scope>NUCLEOTIDE SEQUENCE</scope>
    <source>
        <strain evidence="3">HL-LV01</strain>
    </source>
</reference>
<dbReference type="RefSeq" id="WP_260571382.1">
    <property type="nucleotide sequence ID" value="NZ_CP104205.1"/>
</dbReference>
<sequence>MKASLIVQNLKCGGCAKTIIDKISELKHISNVQVHVESSTVSFEYTDLDEAISVKNKLQKIGYPSVDMENTTMSMLKSYVSCATGKMR</sequence>
<dbReference type="SUPFAM" id="SSF55008">
    <property type="entry name" value="HMA, heavy metal-associated domain"/>
    <property type="match status" value="1"/>
</dbReference>
<dbReference type="CDD" id="cd00371">
    <property type="entry name" value="HMA"/>
    <property type="match status" value="1"/>
</dbReference>
<dbReference type="InterPro" id="IPR036163">
    <property type="entry name" value="HMA_dom_sf"/>
</dbReference>
<gene>
    <name evidence="3" type="ORF">NYZ99_11965</name>
</gene>
<proteinExistence type="predicted"/>
<evidence type="ECO:0000313" key="4">
    <source>
        <dbReference type="Proteomes" id="UP001059209"/>
    </source>
</evidence>
<dbReference type="InterPro" id="IPR006121">
    <property type="entry name" value="HMA_dom"/>
</dbReference>
<dbReference type="PROSITE" id="PS01047">
    <property type="entry name" value="HMA_1"/>
    <property type="match status" value="1"/>
</dbReference>
<name>A0ABY5Y4D3_9FLAO</name>
<protein>
    <submittedName>
        <fullName evidence="3">Heavy-metal-associated domain-containing protein</fullName>
    </submittedName>
</protein>
<keyword evidence="1" id="KW-0479">Metal-binding</keyword>
<dbReference type="Proteomes" id="UP001059209">
    <property type="component" value="Chromosome"/>
</dbReference>
<dbReference type="EMBL" id="CP104205">
    <property type="protein sequence ID" value="UWX53843.1"/>
    <property type="molecule type" value="Genomic_DNA"/>
</dbReference>
<dbReference type="Gene3D" id="3.30.70.100">
    <property type="match status" value="1"/>
</dbReference>
<accession>A0ABY5Y4D3</accession>
<evidence type="ECO:0000256" key="1">
    <source>
        <dbReference type="ARBA" id="ARBA00022723"/>
    </source>
</evidence>
<keyword evidence="4" id="KW-1185">Reference proteome</keyword>
<organism evidence="3 4">
    <name type="scientific">Maribacter litopenaei</name>
    <dbReference type="NCBI Taxonomy" id="2976127"/>
    <lineage>
        <taxon>Bacteria</taxon>
        <taxon>Pseudomonadati</taxon>
        <taxon>Bacteroidota</taxon>
        <taxon>Flavobacteriia</taxon>
        <taxon>Flavobacteriales</taxon>
        <taxon>Flavobacteriaceae</taxon>
        <taxon>Maribacter</taxon>
    </lineage>
</organism>
<dbReference type="Pfam" id="PF00403">
    <property type="entry name" value="HMA"/>
    <property type="match status" value="1"/>
</dbReference>
<dbReference type="InterPro" id="IPR017969">
    <property type="entry name" value="Heavy-metal-associated_CS"/>
</dbReference>
<feature type="domain" description="HMA" evidence="2">
    <location>
        <begin position="1"/>
        <end position="66"/>
    </location>
</feature>
<evidence type="ECO:0000313" key="3">
    <source>
        <dbReference type="EMBL" id="UWX53843.1"/>
    </source>
</evidence>
<dbReference type="PROSITE" id="PS50846">
    <property type="entry name" value="HMA_2"/>
    <property type="match status" value="1"/>
</dbReference>